<sequence length="68" mass="8411">MIEIFIILLWFSLFVGFWCWCCWRRKKEREREKNTTTKHKYLFVASYSLLHSLLSLSLSPYLSYHFRS</sequence>
<feature type="transmembrane region" description="Helical" evidence="1">
    <location>
        <begin position="44"/>
        <end position="64"/>
    </location>
</feature>
<proteinExistence type="predicted"/>
<evidence type="ECO:0000256" key="1">
    <source>
        <dbReference type="SAM" id="Phobius"/>
    </source>
</evidence>
<protein>
    <submittedName>
        <fullName evidence="2">Uncharacterized protein</fullName>
    </submittedName>
</protein>
<dbReference type="Proteomes" id="UP001372338">
    <property type="component" value="Unassembled WGS sequence"/>
</dbReference>
<feature type="transmembrane region" description="Helical" evidence="1">
    <location>
        <begin position="6"/>
        <end position="23"/>
    </location>
</feature>
<evidence type="ECO:0000313" key="2">
    <source>
        <dbReference type="EMBL" id="KAK7247147.1"/>
    </source>
</evidence>
<evidence type="ECO:0000313" key="3">
    <source>
        <dbReference type="Proteomes" id="UP001372338"/>
    </source>
</evidence>
<organism evidence="2 3">
    <name type="scientific">Crotalaria pallida</name>
    <name type="common">Smooth rattlebox</name>
    <name type="synonym">Crotalaria striata</name>
    <dbReference type="NCBI Taxonomy" id="3830"/>
    <lineage>
        <taxon>Eukaryota</taxon>
        <taxon>Viridiplantae</taxon>
        <taxon>Streptophyta</taxon>
        <taxon>Embryophyta</taxon>
        <taxon>Tracheophyta</taxon>
        <taxon>Spermatophyta</taxon>
        <taxon>Magnoliopsida</taxon>
        <taxon>eudicotyledons</taxon>
        <taxon>Gunneridae</taxon>
        <taxon>Pentapetalae</taxon>
        <taxon>rosids</taxon>
        <taxon>fabids</taxon>
        <taxon>Fabales</taxon>
        <taxon>Fabaceae</taxon>
        <taxon>Papilionoideae</taxon>
        <taxon>50 kb inversion clade</taxon>
        <taxon>genistoids sensu lato</taxon>
        <taxon>core genistoids</taxon>
        <taxon>Crotalarieae</taxon>
        <taxon>Crotalaria</taxon>
    </lineage>
</organism>
<accession>A0AAN9EC63</accession>
<keyword evidence="1" id="KW-0472">Membrane</keyword>
<name>A0AAN9EC63_CROPI</name>
<dbReference type="EMBL" id="JAYWIO010000008">
    <property type="protein sequence ID" value="KAK7247147.1"/>
    <property type="molecule type" value="Genomic_DNA"/>
</dbReference>
<gene>
    <name evidence="2" type="ORF">RIF29_42024</name>
</gene>
<reference evidence="2 3" key="1">
    <citation type="submission" date="2024-01" db="EMBL/GenBank/DDBJ databases">
        <title>The genomes of 5 underutilized Papilionoideae crops provide insights into root nodulation and disease resistanc.</title>
        <authorList>
            <person name="Yuan L."/>
        </authorList>
    </citation>
    <scope>NUCLEOTIDE SEQUENCE [LARGE SCALE GENOMIC DNA]</scope>
    <source>
        <strain evidence="2">ZHUSHIDOU_FW_LH</strain>
        <tissue evidence="2">Leaf</tissue>
    </source>
</reference>
<comment type="caution">
    <text evidence="2">The sequence shown here is derived from an EMBL/GenBank/DDBJ whole genome shotgun (WGS) entry which is preliminary data.</text>
</comment>
<dbReference type="AlphaFoldDB" id="A0AAN9EC63"/>
<keyword evidence="1" id="KW-0812">Transmembrane</keyword>
<keyword evidence="1" id="KW-1133">Transmembrane helix</keyword>
<keyword evidence="3" id="KW-1185">Reference proteome</keyword>